<gene>
    <name evidence="2" type="ORF">CQW23_15064</name>
</gene>
<dbReference type="PANTHER" id="PTHR34145">
    <property type="entry name" value="OS02G0105600 PROTEIN"/>
    <property type="match status" value="1"/>
</dbReference>
<dbReference type="CDD" id="cd22160">
    <property type="entry name" value="F-box_AtFBL13-like"/>
    <property type="match status" value="1"/>
</dbReference>
<dbReference type="InterPro" id="IPR036047">
    <property type="entry name" value="F-box-like_dom_sf"/>
</dbReference>
<reference evidence="2 3" key="1">
    <citation type="journal article" date="2017" name="Genome Biol.">
        <title>New reference genome sequences of hot pepper reveal the massive evolution of plant disease-resistance genes by retroduplication.</title>
        <authorList>
            <person name="Kim S."/>
            <person name="Park J."/>
            <person name="Yeom S.I."/>
            <person name="Kim Y.M."/>
            <person name="Seo E."/>
            <person name="Kim K.T."/>
            <person name="Kim M.S."/>
            <person name="Lee J.M."/>
            <person name="Cheong K."/>
            <person name="Shin H.S."/>
            <person name="Kim S.B."/>
            <person name="Han K."/>
            <person name="Lee J."/>
            <person name="Park M."/>
            <person name="Lee H.A."/>
            <person name="Lee H.Y."/>
            <person name="Lee Y."/>
            <person name="Oh S."/>
            <person name="Lee J.H."/>
            <person name="Choi E."/>
            <person name="Choi E."/>
            <person name="Lee S.E."/>
            <person name="Jeon J."/>
            <person name="Kim H."/>
            <person name="Choi G."/>
            <person name="Song H."/>
            <person name="Lee J."/>
            <person name="Lee S.C."/>
            <person name="Kwon J.K."/>
            <person name="Lee H.Y."/>
            <person name="Koo N."/>
            <person name="Hong Y."/>
            <person name="Kim R.W."/>
            <person name="Kang W.H."/>
            <person name="Huh J.H."/>
            <person name="Kang B.C."/>
            <person name="Yang T.J."/>
            <person name="Lee Y.H."/>
            <person name="Bennetzen J.L."/>
            <person name="Choi D."/>
        </authorList>
    </citation>
    <scope>NUCLEOTIDE SEQUENCE [LARGE SCALE GENOMIC DNA]</scope>
    <source>
        <strain evidence="3">cv. PBC81</strain>
    </source>
</reference>
<dbReference type="AlphaFoldDB" id="A0A2G2WKZ7"/>
<keyword evidence="3" id="KW-1185">Reference proteome</keyword>
<dbReference type="PANTHER" id="PTHR34145:SF62">
    <property type="entry name" value="FBD DOMAIN-CONTAINING PROTEIN"/>
    <property type="match status" value="1"/>
</dbReference>
<dbReference type="InterPro" id="IPR032675">
    <property type="entry name" value="LRR_dom_sf"/>
</dbReference>
<dbReference type="Gene3D" id="1.20.1280.50">
    <property type="match status" value="1"/>
</dbReference>
<dbReference type="InterPro" id="IPR053781">
    <property type="entry name" value="F-box_AtFBL13-like"/>
</dbReference>
<dbReference type="OrthoDB" id="1534647at2759"/>
<evidence type="ECO:0000259" key="1">
    <source>
        <dbReference type="PROSITE" id="PS50181"/>
    </source>
</evidence>
<reference evidence="3" key="2">
    <citation type="journal article" date="2017" name="J. Anim. Genet.">
        <title>Multiple reference genome sequences of hot pepper reveal the massive evolution of plant disease resistance genes by retroduplication.</title>
        <authorList>
            <person name="Kim S."/>
            <person name="Park J."/>
            <person name="Yeom S.-I."/>
            <person name="Kim Y.-M."/>
            <person name="Seo E."/>
            <person name="Kim K.-T."/>
            <person name="Kim M.-S."/>
            <person name="Lee J.M."/>
            <person name="Cheong K."/>
            <person name="Shin H.-S."/>
            <person name="Kim S.-B."/>
            <person name="Han K."/>
            <person name="Lee J."/>
            <person name="Park M."/>
            <person name="Lee H.-A."/>
            <person name="Lee H.-Y."/>
            <person name="Lee Y."/>
            <person name="Oh S."/>
            <person name="Lee J.H."/>
            <person name="Choi E."/>
            <person name="Choi E."/>
            <person name="Lee S.E."/>
            <person name="Jeon J."/>
            <person name="Kim H."/>
            <person name="Choi G."/>
            <person name="Song H."/>
            <person name="Lee J."/>
            <person name="Lee S.-C."/>
            <person name="Kwon J.-K."/>
            <person name="Lee H.-Y."/>
            <person name="Koo N."/>
            <person name="Hong Y."/>
            <person name="Kim R.W."/>
            <person name="Kang W.-H."/>
            <person name="Huh J.H."/>
            <person name="Kang B.-C."/>
            <person name="Yang T.-J."/>
            <person name="Lee Y.-H."/>
            <person name="Bennetzen J.L."/>
            <person name="Choi D."/>
        </authorList>
    </citation>
    <scope>NUCLEOTIDE SEQUENCE [LARGE SCALE GENOMIC DNA]</scope>
    <source>
        <strain evidence="3">cv. PBC81</strain>
    </source>
</reference>
<dbReference type="InterPro" id="IPR055411">
    <property type="entry name" value="LRR_FXL15/At3g58940/PEG3-like"/>
</dbReference>
<evidence type="ECO:0000313" key="3">
    <source>
        <dbReference type="Proteomes" id="UP000224567"/>
    </source>
</evidence>
<dbReference type="InterPro" id="IPR053772">
    <property type="entry name" value="At1g61320/At1g61330-like"/>
</dbReference>
<protein>
    <recommendedName>
        <fullName evidence="1">F-box domain-containing protein</fullName>
    </recommendedName>
</protein>
<name>A0A2G2WKZ7_CAPBA</name>
<dbReference type="Pfam" id="PF24758">
    <property type="entry name" value="LRR_At5g56370"/>
    <property type="match status" value="1"/>
</dbReference>
<feature type="domain" description="F-box" evidence="1">
    <location>
        <begin position="10"/>
        <end position="63"/>
    </location>
</feature>
<dbReference type="PROSITE" id="PS50181">
    <property type="entry name" value="FBOX"/>
    <property type="match status" value="1"/>
</dbReference>
<sequence length="551" mass="63473">MEENSDETCDDRISKLPEPILHHILSFLHAKDAARMSTLSKVWDSAWNSLPYLNFGDKLFSKSKDILRLLRAVDQALENRKKHKISIQKFSLWLPHHQELCYVSNWINMLIACNVKELNLEVNKPIYKGICLYNSLPKVIFAAKALNVLTLEGFNIEFPTGDGVIKLSSLRELNLLYVCLDEQSMQALCTSCHNLEHLSLWSICGLASFQVGENSLPKLKKVNLEYCSSKLQLVDIAAINLEDLKIYSLDRSPKVVKITACKALKTLHLKGVNVTENWLEDLFNRLQNLESFNLTRCKDLKNMKITSGSLKWLTALRCGDLIAADLDTPNLLKLQCSFYPLSTFKLKASVLLEATLQLYPKFGTCGWHSKLMEFLANFNHSKAIKFSCFYDKEIVIPKDLRENLLPPLYGTNILHVTFQRQSNYSVVDIIDSMLWISPHLDTLSFTQAHSLKTVKFIYEDDNPCWRNKLKKVKLHNFTCMEKEKLRNYSLTNADILDEDEKPCCASLPWKCWRHTLKKVELQNFTLMEQEKMRNYFVANADLSEMIEISLD</sequence>
<organism evidence="2 3">
    <name type="scientific">Capsicum baccatum</name>
    <name type="common">Peruvian pepper</name>
    <dbReference type="NCBI Taxonomy" id="33114"/>
    <lineage>
        <taxon>Eukaryota</taxon>
        <taxon>Viridiplantae</taxon>
        <taxon>Streptophyta</taxon>
        <taxon>Embryophyta</taxon>
        <taxon>Tracheophyta</taxon>
        <taxon>Spermatophyta</taxon>
        <taxon>Magnoliopsida</taxon>
        <taxon>eudicotyledons</taxon>
        <taxon>Gunneridae</taxon>
        <taxon>Pentapetalae</taxon>
        <taxon>asterids</taxon>
        <taxon>lamiids</taxon>
        <taxon>Solanales</taxon>
        <taxon>Solanaceae</taxon>
        <taxon>Solanoideae</taxon>
        <taxon>Capsiceae</taxon>
        <taxon>Capsicum</taxon>
    </lineage>
</organism>
<dbReference type="Gene3D" id="3.80.10.10">
    <property type="entry name" value="Ribonuclease Inhibitor"/>
    <property type="match status" value="2"/>
</dbReference>
<dbReference type="SUPFAM" id="SSF81383">
    <property type="entry name" value="F-box domain"/>
    <property type="match status" value="1"/>
</dbReference>
<evidence type="ECO:0000313" key="2">
    <source>
        <dbReference type="EMBL" id="PHT45906.1"/>
    </source>
</evidence>
<proteinExistence type="predicted"/>
<dbReference type="SUPFAM" id="SSF52047">
    <property type="entry name" value="RNI-like"/>
    <property type="match status" value="1"/>
</dbReference>
<dbReference type="Pfam" id="PF00646">
    <property type="entry name" value="F-box"/>
    <property type="match status" value="1"/>
</dbReference>
<dbReference type="EMBL" id="MLFT02000006">
    <property type="protein sequence ID" value="PHT45906.1"/>
    <property type="molecule type" value="Genomic_DNA"/>
</dbReference>
<comment type="caution">
    <text evidence="2">The sequence shown here is derived from an EMBL/GenBank/DDBJ whole genome shotgun (WGS) entry which is preliminary data.</text>
</comment>
<dbReference type="InterPro" id="IPR001810">
    <property type="entry name" value="F-box_dom"/>
</dbReference>
<dbReference type="Proteomes" id="UP000224567">
    <property type="component" value="Unassembled WGS sequence"/>
</dbReference>
<accession>A0A2G2WKZ7</accession>